<evidence type="ECO:0000313" key="3">
    <source>
        <dbReference type="EMBL" id="KAL2286762.1"/>
    </source>
</evidence>
<feature type="domain" description="ZW10 C-terminal helical" evidence="2">
    <location>
        <begin position="695"/>
        <end position="847"/>
    </location>
</feature>
<feature type="compositionally biased region" description="Acidic residues" evidence="1">
    <location>
        <begin position="432"/>
        <end position="446"/>
    </location>
</feature>
<dbReference type="EMBL" id="JBAWTH010000023">
    <property type="protein sequence ID" value="KAL2286762.1"/>
    <property type="molecule type" value="Genomic_DNA"/>
</dbReference>
<dbReference type="Gene3D" id="1.10.357.150">
    <property type="match status" value="1"/>
</dbReference>
<gene>
    <name evidence="3" type="ORF">FJTKL_06740</name>
</gene>
<dbReference type="Pfam" id="PF22766">
    <property type="entry name" value="ZW10_C2"/>
    <property type="match status" value="1"/>
</dbReference>
<feature type="compositionally biased region" description="Polar residues" evidence="1">
    <location>
        <begin position="447"/>
        <end position="461"/>
    </location>
</feature>
<evidence type="ECO:0000259" key="2">
    <source>
        <dbReference type="Pfam" id="PF22766"/>
    </source>
</evidence>
<feature type="region of interest" description="Disordered" evidence="1">
    <location>
        <begin position="418"/>
        <end position="540"/>
    </location>
</feature>
<accession>A0ABR4EWD2</accession>
<evidence type="ECO:0000256" key="1">
    <source>
        <dbReference type="SAM" id="MobiDB-lite"/>
    </source>
</evidence>
<evidence type="ECO:0000313" key="4">
    <source>
        <dbReference type="Proteomes" id="UP001600888"/>
    </source>
</evidence>
<comment type="caution">
    <text evidence="3">The sequence shown here is derived from an EMBL/GenBank/DDBJ whole genome shotgun (WGS) entry which is preliminary data.</text>
</comment>
<dbReference type="PANTHER" id="PTHR12205:SF0">
    <property type="entry name" value="CENTROMERE_KINETOCHORE PROTEIN ZW10 HOMOLOG"/>
    <property type="match status" value="1"/>
</dbReference>
<dbReference type="InterPro" id="IPR055148">
    <property type="entry name" value="ZW10_C_2"/>
</dbReference>
<feature type="compositionally biased region" description="Acidic residues" evidence="1">
    <location>
        <begin position="500"/>
        <end position="517"/>
    </location>
</feature>
<protein>
    <recommendedName>
        <fullName evidence="2">ZW10 C-terminal helical domain-containing protein</fullName>
    </recommendedName>
</protein>
<keyword evidence="4" id="KW-1185">Reference proteome</keyword>
<organism evidence="3 4">
    <name type="scientific">Diaporthe vaccinii</name>
    <dbReference type="NCBI Taxonomy" id="105482"/>
    <lineage>
        <taxon>Eukaryota</taxon>
        <taxon>Fungi</taxon>
        <taxon>Dikarya</taxon>
        <taxon>Ascomycota</taxon>
        <taxon>Pezizomycotina</taxon>
        <taxon>Sordariomycetes</taxon>
        <taxon>Sordariomycetidae</taxon>
        <taxon>Diaporthales</taxon>
        <taxon>Diaporthaceae</taxon>
        <taxon>Diaporthe</taxon>
        <taxon>Diaporthe eres species complex</taxon>
    </lineage>
</organism>
<dbReference type="InterPro" id="IPR046362">
    <property type="entry name" value="Zw10/DSL1_C_sf"/>
</dbReference>
<proteinExistence type="predicted"/>
<name>A0ABR4EWD2_9PEZI</name>
<dbReference type="PANTHER" id="PTHR12205">
    <property type="entry name" value="CENTROMERE/KINETOCHORE PROTEIN ZW10"/>
    <property type="match status" value="1"/>
</dbReference>
<reference evidence="3 4" key="1">
    <citation type="submission" date="2024-03" db="EMBL/GenBank/DDBJ databases">
        <title>A high-quality draft genome sequence of Diaporthe vaccinii, a causative agent of upright dieback and viscid rot disease in cranberry plants.</title>
        <authorList>
            <person name="Sarrasin M."/>
            <person name="Lang B.F."/>
            <person name="Burger G."/>
        </authorList>
    </citation>
    <scope>NUCLEOTIDE SEQUENCE [LARGE SCALE GENOMIC DNA]</scope>
    <source>
        <strain evidence="3 4">IS7</strain>
    </source>
</reference>
<sequence>MSSTEPVGAVGRALVDFTTNGAFPEEDVSSLKLSSEELAPAVEALAEAKSKLETEIHAINQETAPDVSSWMANAQSVQDDINRSKRLANDIVRQAEEPVLSGAAIEEAEDKFTFLRAELAYNQRVQEALRGIKVVNQILDQVEAARDERRILDALRLLERSWSALDALPAGQGVRVRRLLDLRAFELKSNVHDVFDHVWKALMKVDTTARTIYFSAKAEHEAMSLSDAVIGLKAYKEVDQRMSQLWHDIDRAVVGPRMDIDHPGAPAIAVDGDVLRAEGQADKSIDSLFQDLDRLFSYFAERLPQDLIDSLSALMMPEVVSRVISVWLDSAVPASLQEMDKFEAIMATTKQFCARIAELNFSGFNELQDWVENAPRVWLAKCREIALDTVRTRLSEGLGSPKQVERVEKQMVSRAEGQGLVAAPATAAAASAEDDDWGAAWDDEGDQPNNPAEKTDQANNNEAEAGVEDDAADAWGWGEEGEGDTQEAAEKQPDEPNNADADEDAGDAWGWGEEDAPQEQPDRNAARRPSSAPAGPEQREMTLKETYNISSMPEPVLQLIFAILEDGATLTQAGNESSPVATAAAGLFTLPTLALAMFRAVGPYYYALDIGGNMFLYNDANYLAERLGDFAAAWKKRDHLSTRAQNSLRLDNDVKTLQKFAARAYGNEMGIQKTVLRDLLGGEQSLLQQDDIDSCVDATVSRVRSMAITWETILARSAWYQAVGSLVDSISLKIIADVMEAPSVSQDDAYSIAKLIATVTELDDLFLPSRVTARRPSKPDEEIPQTTQYAPSWMRLKYLSEVLQSNLRDVRFLWMESELSLYFTVDEVVDLINLSFEDNARTRETIREIRGNPQPRQDEQGDW</sequence>
<feature type="compositionally biased region" description="Low complexity" evidence="1">
    <location>
        <begin position="422"/>
        <end position="431"/>
    </location>
</feature>
<dbReference type="Proteomes" id="UP001600888">
    <property type="component" value="Unassembled WGS sequence"/>
</dbReference>